<evidence type="ECO:0000313" key="2">
    <source>
        <dbReference type="EMBL" id="MBR0560881.1"/>
    </source>
</evidence>
<evidence type="ECO:0000259" key="1">
    <source>
        <dbReference type="Pfam" id="PF00899"/>
    </source>
</evidence>
<dbReference type="Gene3D" id="3.40.50.720">
    <property type="entry name" value="NAD(P)-binding Rossmann-like Domain"/>
    <property type="match status" value="1"/>
</dbReference>
<dbReference type="InterPro" id="IPR045886">
    <property type="entry name" value="ThiF/MoeB/HesA"/>
</dbReference>
<feature type="non-terminal residue" evidence="2">
    <location>
        <position position="70"/>
    </location>
</feature>
<evidence type="ECO:0000313" key="3">
    <source>
        <dbReference type="Proteomes" id="UP000677812"/>
    </source>
</evidence>
<keyword evidence="2" id="KW-0808">Transferase</keyword>
<feature type="non-terminal residue" evidence="2">
    <location>
        <position position="1"/>
    </location>
</feature>
<feature type="domain" description="THIF-type NAD/FAD binding fold" evidence="1">
    <location>
        <begin position="1"/>
        <end position="70"/>
    </location>
</feature>
<dbReference type="PANTHER" id="PTHR10953">
    <property type="entry name" value="UBIQUITIN-ACTIVATING ENZYME E1"/>
    <property type="match status" value="1"/>
</dbReference>
<comment type="caution">
    <text evidence="2">The sequence shown here is derived from an EMBL/GenBank/DDBJ whole genome shotgun (WGS) entry which is preliminary data.</text>
</comment>
<organism evidence="2 3">
    <name type="scientific">Neokomagataea anthophila</name>
    <dbReference type="NCBI Taxonomy" id="2826925"/>
    <lineage>
        <taxon>Bacteria</taxon>
        <taxon>Pseudomonadati</taxon>
        <taxon>Pseudomonadota</taxon>
        <taxon>Alphaproteobacteria</taxon>
        <taxon>Acetobacterales</taxon>
        <taxon>Acetobacteraceae</taxon>
        <taxon>Neokomagataea</taxon>
    </lineage>
</organism>
<dbReference type="SUPFAM" id="SSF69572">
    <property type="entry name" value="Activating enzymes of the ubiquitin-like proteins"/>
    <property type="match status" value="1"/>
</dbReference>
<name>A0ABS5EAM4_9PROT</name>
<sequence length="70" mass="7485">RDASVLIIGLGGLGAPIAQQLAATGIGRIGLVDDDHIDLRNLQRQILYDTSSIGYLKTQIAQKKLTSQNP</sequence>
<gene>
    <name evidence="2" type="ORF">KB213_12630</name>
</gene>
<dbReference type="InterPro" id="IPR035985">
    <property type="entry name" value="Ubiquitin-activating_enz"/>
</dbReference>
<dbReference type="PANTHER" id="PTHR10953:SF240">
    <property type="entry name" value="SULFUR CARRIER PROTEIN THIS ADENYLYLTRANSFERASE"/>
    <property type="match status" value="1"/>
</dbReference>
<protein>
    <submittedName>
        <fullName evidence="2">ThiF family adenylyltransferase</fullName>
    </submittedName>
</protein>
<dbReference type="EMBL" id="JAGRQH010000264">
    <property type="protein sequence ID" value="MBR0560881.1"/>
    <property type="molecule type" value="Genomic_DNA"/>
</dbReference>
<dbReference type="Proteomes" id="UP000677812">
    <property type="component" value="Unassembled WGS sequence"/>
</dbReference>
<keyword evidence="3" id="KW-1185">Reference proteome</keyword>
<dbReference type="RefSeq" id="WP_211683617.1">
    <property type="nucleotide sequence ID" value="NZ_JAGRQH010000264.1"/>
</dbReference>
<dbReference type="InterPro" id="IPR000594">
    <property type="entry name" value="ThiF_NAD_FAD-bd"/>
</dbReference>
<proteinExistence type="predicted"/>
<accession>A0ABS5EAM4</accession>
<reference evidence="2 3" key="1">
    <citation type="submission" date="2021-04" db="EMBL/GenBank/DDBJ databases">
        <title>The complete genome sequence of Neokomagataea sp. TBRC 2177.</title>
        <authorList>
            <person name="Charoenyingcharoen P."/>
            <person name="Yukphan P."/>
        </authorList>
    </citation>
    <scope>NUCLEOTIDE SEQUENCE [LARGE SCALE GENOMIC DNA]</scope>
    <source>
        <strain evidence="2 3">TBRC 2177</strain>
    </source>
</reference>
<dbReference type="Pfam" id="PF00899">
    <property type="entry name" value="ThiF"/>
    <property type="match status" value="1"/>
</dbReference>
<dbReference type="GO" id="GO:0016779">
    <property type="term" value="F:nucleotidyltransferase activity"/>
    <property type="evidence" value="ECO:0007669"/>
    <property type="project" value="UniProtKB-KW"/>
</dbReference>
<keyword evidence="2" id="KW-0548">Nucleotidyltransferase</keyword>